<dbReference type="CDD" id="cd02966">
    <property type="entry name" value="TlpA_like_family"/>
    <property type="match status" value="1"/>
</dbReference>
<evidence type="ECO:0000256" key="1">
    <source>
        <dbReference type="ARBA" id="ARBA00004196"/>
    </source>
</evidence>
<sequence length="259" mass="26463">MTEQPEAAREPASEVPPRRTGRFALLLAAAVVAGAVAGLAGVYGIGGGPRNVVATGPAAPAPVGAADEAGAADDQCRAASATGKRLAALATGELAAFAPTEKPTRIPDLAFLAPDGQPTRLSQVGGDGLKLVNIWATWCVPCRKEMPALDELQATLGRAGGADAPGFEVITVNIDTRDPAKPKTFFEETGLKHLALYTDPKAQAFQDLRVVGRGFGLPTTMLIDAQGCELGHIAGPAEWASPDAVALVKAALAETKATP</sequence>
<evidence type="ECO:0000256" key="4">
    <source>
        <dbReference type="ARBA" id="ARBA00023284"/>
    </source>
</evidence>
<evidence type="ECO:0000256" key="3">
    <source>
        <dbReference type="ARBA" id="ARBA00023157"/>
    </source>
</evidence>
<keyword evidence="2" id="KW-0201">Cytochrome c-type biogenesis</keyword>
<keyword evidence="5" id="KW-0812">Transmembrane</keyword>
<dbReference type="PROSITE" id="PS00194">
    <property type="entry name" value="THIOREDOXIN_1"/>
    <property type="match status" value="1"/>
</dbReference>
<keyword evidence="3" id="KW-1015">Disulfide bond</keyword>
<dbReference type="PANTHER" id="PTHR43110">
    <property type="entry name" value="THIOL PEROXIDASE"/>
    <property type="match status" value="1"/>
</dbReference>
<evidence type="ECO:0000313" key="7">
    <source>
        <dbReference type="EMBL" id="TCK23720.1"/>
    </source>
</evidence>
<dbReference type="InterPro" id="IPR050455">
    <property type="entry name" value="Tpx_Peroxidase_subfamily"/>
</dbReference>
<comment type="subcellular location">
    <subcellularLocation>
        <location evidence="1">Cell envelope</location>
    </subcellularLocation>
</comment>
<keyword evidence="4" id="KW-0676">Redox-active center</keyword>
<dbReference type="PANTHER" id="PTHR43110:SF1">
    <property type="entry name" value="THIOL PEROXIDASE"/>
    <property type="match status" value="1"/>
</dbReference>
<keyword evidence="7" id="KW-0413">Isomerase</keyword>
<organism evidence="7 8">
    <name type="scientific">Ancylobacter aquaticus</name>
    <dbReference type="NCBI Taxonomy" id="100"/>
    <lineage>
        <taxon>Bacteria</taxon>
        <taxon>Pseudomonadati</taxon>
        <taxon>Pseudomonadota</taxon>
        <taxon>Alphaproteobacteria</taxon>
        <taxon>Hyphomicrobiales</taxon>
        <taxon>Xanthobacteraceae</taxon>
        <taxon>Ancylobacter</taxon>
    </lineage>
</organism>
<keyword evidence="5" id="KW-0472">Membrane</keyword>
<gene>
    <name evidence="7" type="ORF">EV667_3561</name>
</gene>
<proteinExistence type="predicted"/>
<name>A0A4R1HSZ9_ANCAQ</name>
<dbReference type="GO" id="GO:0016853">
    <property type="term" value="F:isomerase activity"/>
    <property type="evidence" value="ECO:0007669"/>
    <property type="project" value="UniProtKB-KW"/>
</dbReference>
<dbReference type="Gene3D" id="3.40.30.10">
    <property type="entry name" value="Glutaredoxin"/>
    <property type="match status" value="1"/>
</dbReference>
<keyword evidence="8" id="KW-1185">Reference proteome</keyword>
<accession>A0A4R1HSZ9</accession>
<dbReference type="GO" id="GO:0015036">
    <property type="term" value="F:disulfide oxidoreductase activity"/>
    <property type="evidence" value="ECO:0007669"/>
    <property type="project" value="UniProtKB-ARBA"/>
</dbReference>
<dbReference type="InterPro" id="IPR013740">
    <property type="entry name" value="Redoxin"/>
</dbReference>
<dbReference type="InterPro" id="IPR036249">
    <property type="entry name" value="Thioredoxin-like_sf"/>
</dbReference>
<feature type="domain" description="Thioredoxin" evidence="6">
    <location>
        <begin position="100"/>
        <end position="253"/>
    </location>
</feature>
<comment type="caution">
    <text evidence="7">The sequence shown here is derived from an EMBL/GenBank/DDBJ whole genome shotgun (WGS) entry which is preliminary data.</text>
</comment>
<dbReference type="EMBL" id="SMFY01000003">
    <property type="protein sequence ID" value="TCK23720.1"/>
    <property type="molecule type" value="Genomic_DNA"/>
</dbReference>
<dbReference type="AlphaFoldDB" id="A0A4R1HSZ9"/>
<dbReference type="GO" id="GO:0017004">
    <property type="term" value="P:cytochrome complex assembly"/>
    <property type="evidence" value="ECO:0007669"/>
    <property type="project" value="UniProtKB-KW"/>
</dbReference>
<dbReference type="RefSeq" id="WP_207907793.1">
    <property type="nucleotide sequence ID" value="NZ_SMFY01000003.1"/>
</dbReference>
<dbReference type="GO" id="GO:0030313">
    <property type="term" value="C:cell envelope"/>
    <property type="evidence" value="ECO:0007669"/>
    <property type="project" value="UniProtKB-SubCell"/>
</dbReference>
<evidence type="ECO:0000256" key="5">
    <source>
        <dbReference type="SAM" id="Phobius"/>
    </source>
</evidence>
<evidence type="ECO:0000259" key="6">
    <source>
        <dbReference type="PROSITE" id="PS51352"/>
    </source>
</evidence>
<evidence type="ECO:0000256" key="2">
    <source>
        <dbReference type="ARBA" id="ARBA00022748"/>
    </source>
</evidence>
<feature type="transmembrane region" description="Helical" evidence="5">
    <location>
        <begin position="23"/>
        <end position="45"/>
    </location>
</feature>
<dbReference type="Proteomes" id="UP000295030">
    <property type="component" value="Unassembled WGS sequence"/>
</dbReference>
<protein>
    <submittedName>
        <fullName evidence="7">Thiol-disulfide isomerase/thioredoxin</fullName>
    </submittedName>
</protein>
<dbReference type="NCBIfam" id="NF047696">
    <property type="entry name" value="ThlDiSintTplARhiz"/>
    <property type="match status" value="1"/>
</dbReference>
<reference evidence="7 8" key="1">
    <citation type="submission" date="2019-03" db="EMBL/GenBank/DDBJ databases">
        <title>Genomic Encyclopedia of Type Strains, Phase IV (KMG-IV): sequencing the most valuable type-strain genomes for metagenomic binning, comparative biology and taxonomic classification.</title>
        <authorList>
            <person name="Goeker M."/>
        </authorList>
    </citation>
    <scope>NUCLEOTIDE SEQUENCE [LARGE SCALE GENOMIC DNA]</scope>
    <source>
        <strain evidence="7 8">DSM 101</strain>
    </source>
</reference>
<evidence type="ECO:0000313" key="8">
    <source>
        <dbReference type="Proteomes" id="UP000295030"/>
    </source>
</evidence>
<dbReference type="InterPro" id="IPR013766">
    <property type="entry name" value="Thioredoxin_domain"/>
</dbReference>
<dbReference type="Pfam" id="PF08534">
    <property type="entry name" value="Redoxin"/>
    <property type="match status" value="1"/>
</dbReference>
<keyword evidence="5" id="KW-1133">Transmembrane helix</keyword>
<dbReference type="SUPFAM" id="SSF52833">
    <property type="entry name" value="Thioredoxin-like"/>
    <property type="match status" value="1"/>
</dbReference>
<dbReference type="PROSITE" id="PS51352">
    <property type="entry name" value="THIOREDOXIN_2"/>
    <property type="match status" value="1"/>
</dbReference>
<dbReference type="InterPro" id="IPR017937">
    <property type="entry name" value="Thioredoxin_CS"/>
</dbReference>